<dbReference type="GO" id="GO:0003824">
    <property type="term" value="F:catalytic activity"/>
    <property type="evidence" value="ECO:0007669"/>
    <property type="project" value="InterPro"/>
</dbReference>
<protein>
    <recommendedName>
        <fullName evidence="3">Amidase domain-containing protein</fullName>
    </recommendedName>
</protein>
<dbReference type="KEGG" id="aarc:G127AT_08820"/>
<comment type="similarity">
    <text evidence="1">Belongs to the amidase family.</text>
</comment>
<dbReference type="Gene3D" id="3.90.1300.10">
    <property type="entry name" value="Amidase signature (AS) domain"/>
    <property type="match status" value="1"/>
</dbReference>
<dbReference type="EMBL" id="CP071696">
    <property type="protein sequence ID" value="QTX06245.1"/>
    <property type="molecule type" value="Genomic_DNA"/>
</dbReference>
<feature type="compositionally biased region" description="Basic residues" evidence="2">
    <location>
        <begin position="69"/>
        <end position="82"/>
    </location>
</feature>
<gene>
    <name evidence="4" type="ORF">G127AT_08820</name>
</gene>
<evidence type="ECO:0000256" key="1">
    <source>
        <dbReference type="ARBA" id="ARBA00009199"/>
    </source>
</evidence>
<dbReference type="Proteomes" id="UP000671914">
    <property type="component" value="Chromosome"/>
</dbReference>
<dbReference type="AlphaFoldDB" id="A0A975IQ37"/>
<name>A0A975IQ37_9MICO</name>
<keyword evidence="5" id="KW-1185">Reference proteome</keyword>
<feature type="region of interest" description="Disordered" evidence="2">
    <location>
        <begin position="1"/>
        <end position="34"/>
    </location>
</feature>
<dbReference type="PANTHER" id="PTHR11895">
    <property type="entry name" value="TRANSAMIDASE"/>
    <property type="match status" value="1"/>
</dbReference>
<dbReference type="SUPFAM" id="SSF75304">
    <property type="entry name" value="Amidase signature (AS) enzymes"/>
    <property type="match status" value="1"/>
</dbReference>
<feature type="region of interest" description="Disordered" evidence="2">
    <location>
        <begin position="69"/>
        <end position="100"/>
    </location>
</feature>
<proteinExistence type="inferred from homology"/>
<dbReference type="InterPro" id="IPR023631">
    <property type="entry name" value="Amidase_dom"/>
</dbReference>
<dbReference type="InterPro" id="IPR000120">
    <property type="entry name" value="Amidase"/>
</dbReference>
<reference evidence="4" key="1">
    <citation type="submission" date="2021-03" db="EMBL/GenBank/DDBJ databases">
        <title>Agromyces archimandritus sp. nov., isolated from the cockroach Archimandrita tessellata.</title>
        <authorList>
            <person name="Guzman J."/>
            <person name="Ortuzar M."/>
            <person name="Poehlein A."/>
            <person name="Daniel R."/>
            <person name="Trujillo M."/>
            <person name="Vilcinskas A."/>
        </authorList>
    </citation>
    <scope>NUCLEOTIDE SEQUENCE</scope>
    <source>
        <strain evidence="4">G127AT</strain>
    </source>
</reference>
<evidence type="ECO:0000259" key="3">
    <source>
        <dbReference type="Pfam" id="PF01425"/>
    </source>
</evidence>
<dbReference type="PANTHER" id="PTHR11895:SF7">
    <property type="entry name" value="GLUTAMYL-TRNA(GLN) AMIDOTRANSFERASE SUBUNIT A, MITOCHONDRIAL"/>
    <property type="match status" value="1"/>
</dbReference>
<evidence type="ECO:0000313" key="5">
    <source>
        <dbReference type="Proteomes" id="UP000671914"/>
    </source>
</evidence>
<feature type="domain" description="Amidase" evidence="3">
    <location>
        <begin position="135"/>
        <end position="210"/>
    </location>
</feature>
<organism evidence="4 5">
    <name type="scientific">Agromyces archimandritae</name>
    <dbReference type="NCBI Taxonomy" id="2781962"/>
    <lineage>
        <taxon>Bacteria</taxon>
        <taxon>Bacillati</taxon>
        <taxon>Actinomycetota</taxon>
        <taxon>Actinomycetes</taxon>
        <taxon>Micrococcales</taxon>
        <taxon>Microbacteriaceae</taxon>
        <taxon>Agromyces</taxon>
    </lineage>
</organism>
<feature type="compositionally biased region" description="Basic residues" evidence="2">
    <location>
        <begin position="1"/>
        <end position="19"/>
    </location>
</feature>
<accession>A0A975IQ37</accession>
<dbReference type="InterPro" id="IPR036928">
    <property type="entry name" value="AS_sf"/>
</dbReference>
<sequence>MHPRRGARGRRPFRRRRGRDRGGAADPRRADARRHRPLLAGALLEHRAQAADRRPRTVAALHRPLVRGRGVRRRARGARRLRHDAAGASRRGRGDGCGCRVAPDRRGEPLGGAGAGGVGGPGVGGSGVGGAGASTRLDALLSPVAPVAAFPAEWPMPFGEEDRGMAHIAFTVPFNLSGQPAATVNCGFTADGRTIGLQIAGGPHDDAGVLALARWYEAHRPPAAAPAFPV</sequence>
<evidence type="ECO:0000313" key="4">
    <source>
        <dbReference type="EMBL" id="QTX06245.1"/>
    </source>
</evidence>
<feature type="compositionally biased region" description="Basic and acidic residues" evidence="2">
    <location>
        <begin position="20"/>
        <end position="30"/>
    </location>
</feature>
<evidence type="ECO:0000256" key="2">
    <source>
        <dbReference type="SAM" id="MobiDB-lite"/>
    </source>
</evidence>
<dbReference type="Pfam" id="PF01425">
    <property type="entry name" value="Amidase"/>
    <property type="match status" value="1"/>
</dbReference>